<dbReference type="EMBL" id="JBGBZA010000002">
    <property type="protein sequence ID" value="MEY9318679.1"/>
    <property type="molecule type" value="Genomic_DNA"/>
</dbReference>
<protein>
    <submittedName>
        <fullName evidence="2">Uncharacterized protein</fullName>
    </submittedName>
</protein>
<comment type="caution">
    <text evidence="2">The sequence shown here is derived from an EMBL/GenBank/DDBJ whole genome shotgun (WGS) entry which is preliminary data.</text>
</comment>
<sequence>MRSEKTCRSRGKRSLNWSSRGTAPGHPERWQDELDGQQEAIGIRDDGPLATIEALASVKSAWPAGLRRRSRLAVDNGSRGFGLRPSSCLASRTGSDDPVPSARACWRDIRRCLKGSAAFLGNTEAAVDAGLEPSHGSGPDEEFDDYDRLLASFGRTRRCSDRHSRSGARGLRACAGPCGRRRDSINPDPVRGFEGLCWGAGHEEAFAEGRGAAFHVWDALRSVMPQAGEDRRPVADVFGNVYAKCHGRSRGGAYAAR</sequence>
<keyword evidence="3" id="KW-1185">Reference proteome</keyword>
<accession>A0ABV4F6C9</accession>
<gene>
    <name evidence="2" type="ORF">ABIF29_005478</name>
</gene>
<evidence type="ECO:0000313" key="3">
    <source>
        <dbReference type="Proteomes" id="UP001565471"/>
    </source>
</evidence>
<evidence type="ECO:0000256" key="1">
    <source>
        <dbReference type="SAM" id="MobiDB-lite"/>
    </source>
</evidence>
<feature type="region of interest" description="Disordered" evidence="1">
    <location>
        <begin position="1"/>
        <end position="30"/>
    </location>
</feature>
<organism evidence="2 3">
    <name type="scientific">Bradyrhizobium elkanii</name>
    <dbReference type="NCBI Taxonomy" id="29448"/>
    <lineage>
        <taxon>Bacteria</taxon>
        <taxon>Pseudomonadati</taxon>
        <taxon>Pseudomonadota</taxon>
        <taxon>Alphaproteobacteria</taxon>
        <taxon>Hyphomicrobiales</taxon>
        <taxon>Nitrobacteraceae</taxon>
        <taxon>Bradyrhizobium</taxon>
    </lineage>
</organism>
<reference evidence="2 3" key="1">
    <citation type="submission" date="2024-07" db="EMBL/GenBank/DDBJ databases">
        <title>Genomic Encyclopedia of Type Strains, Phase V (KMG-V): Genome sequencing to study the core and pangenomes of soil and plant-associated prokaryotes.</title>
        <authorList>
            <person name="Whitman W."/>
        </authorList>
    </citation>
    <scope>NUCLEOTIDE SEQUENCE [LARGE SCALE GENOMIC DNA]</scope>
    <source>
        <strain evidence="2 3">USDA 415</strain>
    </source>
</reference>
<proteinExistence type="predicted"/>
<dbReference type="Proteomes" id="UP001565471">
    <property type="component" value="Unassembled WGS sequence"/>
</dbReference>
<evidence type="ECO:0000313" key="2">
    <source>
        <dbReference type="EMBL" id="MEY9318679.1"/>
    </source>
</evidence>
<name>A0ABV4F6C9_BRAEL</name>